<dbReference type="InterPro" id="IPR011146">
    <property type="entry name" value="HIT-like"/>
</dbReference>
<gene>
    <name evidence="3" type="ORF">bsdtb5_22780</name>
</gene>
<reference evidence="3 4" key="1">
    <citation type="submission" date="2020-11" db="EMBL/GenBank/DDBJ databases">
        <title>Draft genome sequencing of a Lachnospiraceae strain isolated from anoxic soil subjected to BSD treatment.</title>
        <authorList>
            <person name="Uek A."/>
            <person name="Tonouchi A."/>
        </authorList>
    </citation>
    <scope>NUCLEOTIDE SEQUENCE [LARGE SCALE GENOMIC DNA]</scope>
    <source>
        <strain evidence="3 4">TB5</strain>
    </source>
</reference>
<accession>A0A7R7IEC8</accession>
<evidence type="ECO:0000259" key="2">
    <source>
        <dbReference type="PROSITE" id="PS51084"/>
    </source>
</evidence>
<keyword evidence="4" id="KW-1185">Reference proteome</keyword>
<feature type="domain" description="HIT" evidence="2">
    <location>
        <begin position="35"/>
        <end position="138"/>
    </location>
</feature>
<comment type="caution">
    <text evidence="1">Lacks conserved residue(s) required for the propagation of feature annotation.</text>
</comment>
<dbReference type="InterPro" id="IPR036265">
    <property type="entry name" value="HIT-like_sf"/>
</dbReference>
<dbReference type="GO" id="GO:0003824">
    <property type="term" value="F:catalytic activity"/>
    <property type="evidence" value="ECO:0007669"/>
    <property type="project" value="InterPro"/>
</dbReference>
<protein>
    <recommendedName>
        <fullName evidence="2">HIT domain-containing protein</fullName>
    </recommendedName>
</protein>
<sequence>MFVKRLDKEDELLLVHRRKVIRDYQENGICFSCQNFISGDIFPDDGLVIYEDELVRCQFEKFPRATGQTIIVSKLHYEDISEMPIDLGTHILKISNAIIKLHKEILGAEKVYMCTICDGKRNHLHFQLLPRLKGETIGYQNFVREEGVLTDYQETTDLYREALKSIKFNVFE</sequence>
<name>A0A7R7IEC8_9FIRM</name>
<dbReference type="RefSeq" id="WP_271712135.1">
    <property type="nucleotide sequence ID" value="NZ_AP024169.1"/>
</dbReference>
<dbReference type="SUPFAM" id="SSF54197">
    <property type="entry name" value="HIT-like"/>
    <property type="match status" value="1"/>
</dbReference>
<evidence type="ECO:0000313" key="3">
    <source>
        <dbReference type="EMBL" id="BCN30983.1"/>
    </source>
</evidence>
<dbReference type="PROSITE" id="PS51084">
    <property type="entry name" value="HIT_2"/>
    <property type="match status" value="1"/>
</dbReference>
<organism evidence="3 4">
    <name type="scientific">Anaeromicropila herbilytica</name>
    <dbReference type="NCBI Taxonomy" id="2785025"/>
    <lineage>
        <taxon>Bacteria</taxon>
        <taxon>Bacillati</taxon>
        <taxon>Bacillota</taxon>
        <taxon>Clostridia</taxon>
        <taxon>Lachnospirales</taxon>
        <taxon>Lachnospiraceae</taxon>
        <taxon>Anaeromicropila</taxon>
    </lineage>
</organism>
<evidence type="ECO:0000313" key="4">
    <source>
        <dbReference type="Proteomes" id="UP000595897"/>
    </source>
</evidence>
<proteinExistence type="predicted"/>
<dbReference type="Proteomes" id="UP000595897">
    <property type="component" value="Chromosome"/>
</dbReference>
<dbReference type="AlphaFoldDB" id="A0A7R7IEC8"/>
<dbReference type="EMBL" id="AP024169">
    <property type="protein sequence ID" value="BCN30983.1"/>
    <property type="molecule type" value="Genomic_DNA"/>
</dbReference>
<evidence type="ECO:0000256" key="1">
    <source>
        <dbReference type="PROSITE-ProRule" id="PRU00464"/>
    </source>
</evidence>
<dbReference type="KEGG" id="ahb:bsdtb5_22780"/>
<dbReference type="Gene3D" id="3.30.428.10">
    <property type="entry name" value="HIT-like"/>
    <property type="match status" value="1"/>
</dbReference>